<protein>
    <submittedName>
        <fullName evidence="1">Uncharacterized protein</fullName>
    </submittedName>
</protein>
<reference evidence="2" key="2">
    <citation type="submission" date="2015-01" db="EMBL/GenBank/DDBJ databases">
        <title>Evolutionary Origins and Diversification of the Mycorrhizal Mutualists.</title>
        <authorList>
            <consortium name="DOE Joint Genome Institute"/>
            <consortium name="Mycorrhizal Genomics Consortium"/>
            <person name="Kohler A."/>
            <person name="Kuo A."/>
            <person name="Nagy L.G."/>
            <person name="Floudas D."/>
            <person name="Copeland A."/>
            <person name="Barry K.W."/>
            <person name="Cichocki N."/>
            <person name="Veneault-Fourrey C."/>
            <person name="LaButti K."/>
            <person name="Lindquist E.A."/>
            <person name="Lipzen A."/>
            <person name="Lundell T."/>
            <person name="Morin E."/>
            <person name="Murat C."/>
            <person name="Riley R."/>
            <person name="Ohm R."/>
            <person name="Sun H."/>
            <person name="Tunlid A."/>
            <person name="Henrissat B."/>
            <person name="Grigoriev I.V."/>
            <person name="Hibbett D.S."/>
            <person name="Martin F."/>
        </authorList>
    </citation>
    <scope>NUCLEOTIDE SEQUENCE [LARGE SCALE GENOMIC DNA]</scope>
    <source>
        <strain evidence="2">LaAM-08-1</strain>
    </source>
</reference>
<dbReference type="STRING" id="1095629.A0A0C9X0G1"/>
<dbReference type="Proteomes" id="UP000054477">
    <property type="component" value="Unassembled WGS sequence"/>
</dbReference>
<keyword evidence="2" id="KW-1185">Reference proteome</keyword>
<dbReference type="EMBL" id="KN839304">
    <property type="protein sequence ID" value="KIJ90057.1"/>
    <property type="molecule type" value="Genomic_DNA"/>
</dbReference>
<accession>A0A0C9X0G1</accession>
<proteinExistence type="predicted"/>
<evidence type="ECO:0000313" key="1">
    <source>
        <dbReference type="EMBL" id="KIJ90057.1"/>
    </source>
</evidence>
<dbReference type="OrthoDB" id="2794314at2759"/>
<organism evidence="1 2">
    <name type="scientific">Laccaria amethystina LaAM-08-1</name>
    <dbReference type="NCBI Taxonomy" id="1095629"/>
    <lineage>
        <taxon>Eukaryota</taxon>
        <taxon>Fungi</taxon>
        <taxon>Dikarya</taxon>
        <taxon>Basidiomycota</taxon>
        <taxon>Agaricomycotina</taxon>
        <taxon>Agaricomycetes</taxon>
        <taxon>Agaricomycetidae</taxon>
        <taxon>Agaricales</taxon>
        <taxon>Agaricineae</taxon>
        <taxon>Hydnangiaceae</taxon>
        <taxon>Laccaria</taxon>
    </lineage>
</organism>
<feature type="non-terminal residue" evidence="1">
    <location>
        <position position="1"/>
    </location>
</feature>
<dbReference type="HOGENOM" id="CLU_156030_0_0_1"/>
<name>A0A0C9X0G1_9AGAR</name>
<evidence type="ECO:0000313" key="2">
    <source>
        <dbReference type="Proteomes" id="UP000054477"/>
    </source>
</evidence>
<reference evidence="1 2" key="1">
    <citation type="submission" date="2014-04" db="EMBL/GenBank/DDBJ databases">
        <authorList>
            <consortium name="DOE Joint Genome Institute"/>
            <person name="Kuo A."/>
            <person name="Kohler A."/>
            <person name="Nagy L.G."/>
            <person name="Floudas D."/>
            <person name="Copeland A."/>
            <person name="Barry K.W."/>
            <person name="Cichocki N."/>
            <person name="Veneault-Fourrey C."/>
            <person name="LaButti K."/>
            <person name="Lindquist E.A."/>
            <person name="Lipzen A."/>
            <person name="Lundell T."/>
            <person name="Morin E."/>
            <person name="Murat C."/>
            <person name="Sun H."/>
            <person name="Tunlid A."/>
            <person name="Henrissat B."/>
            <person name="Grigoriev I.V."/>
            <person name="Hibbett D.S."/>
            <person name="Martin F."/>
            <person name="Nordberg H.P."/>
            <person name="Cantor M.N."/>
            <person name="Hua S.X."/>
        </authorList>
    </citation>
    <scope>NUCLEOTIDE SEQUENCE [LARGE SCALE GENOMIC DNA]</scope>
    <source>
        <strain evidence="1 2">LaAM-08-1</strain>
    </source>
</reference>
<feature type="non-terminal residue" evidence="1">
    <location>
        <position position="92"/>
    </location>
</feature>
<dbReference type="AlphaFoldDB" id="A0A0C9X0G1"/>
<sequence length="92" mass="10448">LQKDIDQCLKKQGLDSCPKSESTIPYSEANYRTLIAHHCAKSACPINMVMDEDYLAEVEMLRPGTLVPSSNTVQRDLMHIYTMASVFVMNYF</sequence>
<gene>
    <name evidence="1" type="ORF">K443DRAFT_49779</name>
</gene>